<dbReference type="Gene3D" id="3.30.450.20">
    <property type="entry name" value="PAS domain"/>
    <property type="match status" value="6"/>
</dbReference>
<evidence type="ECO:0000259" key="9">
    <source>
        <dbReference type="PROSITE" id="PS50113"/>
    </source>
</evidence>
<dbReference type="InterPro" id="IPR001610">
    <property type="entry name" value="PAC"/>
</dbReference>
<feature type="domain" description="PAC" evidence="9">
    <location>
        <begin position="843"/>
        <end position="894"/>
    </location>
</feature>
<feature type="transmembrane region" description="Helical" evidence="6">
    <location>
        <begin position="71"/>
        <end position="89"/>
    </location>
</feature>
<evidence type="ECO:0000313" key="11">
    <source>
        <dbReference type="Proteomes" id="UP000638188"/>
    </source>
</evidence>
<feature type="transmembrane region" description="Helical" evidence="6">
    <location>
        <begin position="137"/>
        <end position="160"/>
    </location>
</feature>
<comment type="caution">
    <text evidence="10">The sequence shown here is derived from an EMBL/GenBank/DDBJ whole genome shotgun (WGS) entry which is preliminary data.</text>
</comment>
<dbReference type="PROSITE" id="PS51257">
    <property type="entry name" value="PROKAR_LIPOPROTEIN"/>
    <property type="match status" value="1"/>
</dbReference>
<feature type="transmembrane region" description="Helical" evidence="6">
    <location>
        <begin position="195"/>
        <end position="214"/>
    </location>
</feature>
<dbReference type="InterPro" id="IPR003594">
    <property type="entry name" value="HATPase_dom"/>
</dbReference>
<evidence type="ECO:0000259" key="8">
    <source>
        <dbReference type="PROSITE" id="PS50112"/>
    </source>
</evidence>
<dbReference type="SUPFAM" id="SSF55874">
    <property type="entry name" value="ATPase domain of HSP90 chaperone/DNA topoisomerase II/histidine kinase"/>
    <property type="match status" value="1"/>
</dbReference>
<gene>
    <name evidence="10" type="ORF">GCM10007418_07520</name>
</gene>
<dbReference type="InterPro" id="IPR003018">
    <property type="entry name" value="GAF"/>
</dbReference>
<keyword evidence="4" id="KW-0808">Transferase</keyword>
<feature type="domain" description="PAS" evidence="8">
    <location>
        <begin position="1255"/>
        <end position="1325"/>
    </location>
</feature>
<feature type="transmembrane region" description="Helical" evidence="6">
    <location>
        <begin position="166"/>
        <end position="183"/>
    </location>
</feature>
<dbReference type="InterPro" id="IPR052162">
    <property type="entry name" value="Sensor_kinase/Photoreceptor"/>
</dbReference>
<reference evidence="11" key="1">
    <citation type="journal article" date="2019" name="Int. J. Syst. Evol. Microbiol.">
        <title>The Global Catalogue of Microorganisms (GCM) 10K type strain sequencing project: providing services to taxonomists for standard genome sequencing and annotation.</title>
        <authorList>
            <consortium name="The Broad Institute Genomics Platform"/>
            <consortium name="The Broad Institute Genome Sequencing Center for Infectious Disease"/>
            <person name="Wu L."/>
            <person name="Ma J."/>
        </authorList>
    </citation>
    <scope>NUCLEOTIDE SEQUENCE [LARGE SCALE GENOMIC DNA]</scope>
    <source>
        <strain evidence="11">CGMCC 1.12482</strain>
    </source>
</reference>
<dbReference type="SMART" id="SM00065">
    <property type="entry name" value="GAF"/>
    <property type="match status" value="1"/>
</dbReference>
<keyword evidence="11" id="KW-1185">Reference proteome</keyword>
<evidence type="ECO:0000256" key="2">
    <source>
        <dbReference type="ARBA" id="ARBA00012438"/>
    </source>
</evidence>
<evidence type="ECO:0000259" key="7">
    <source>
        <dbReference type="PROSITE" id="PS50109"/>
    </source>
</evidence>
<name>A0ABQ1P6U4_9GAMM</name>
<feature type="transmembrane region" description="Helical" evidence="6">
    <location>
        <begin position="109"/>
        <end position="125"/>
    </location>
</feature>
<dbReference type="InterPro" id="IPR013767">
    <property type="entry name" value="PAS_fold"/>
</dbReference>
<dbReference type="Pfam" id="PF08448">
    <property type="entry name" value="PAS_4"/>
    <property type="match status" value="2"/>
</dbReference>
<dbReference type="InterPro" id="IPR000014">
    <property type="entry name" value="PAS"/>
</dbReference>
<dbReference type="Gene3D" id="3.30.450.40">
    <property type="match status" value="1"/>
</dbReference>
<dbReference type="SUPFAM" id="SSF47384">
    <property type="entry name" value="Homodimeric domain of signal transducing histidine kinase"/>
    <property type="match status" value="1"/>
</dbReference>
<dbReference type="InterPro" id="IPR000700">
    <property type="entry name" value="PAS-assoc_C"/>
</dbReference>
<dbReference type="SUPFAM" id="SSF55785">
    <property type="entry name" value="PYP-like sensor domain (PAS domain)"/>
    <property type="match status" value="6"/>
</dbReference>
<feature type="domain" description="Histidine kinase" evidence="7">
    <location>
        <begin position="1389"/>
        <end position="1603"/>
    </location>
</feature>
<dbReference type="SMART" id="SM00388">
    <property type="entry name" value="HisKA"/>
    <property type="match status" value="1"/>
</dbReference>
<dbReference type="Proteomes" id="UP000638188">
    <property type="component" value="Unassembled WGS sequence"/>
</dbReference>
<proteinExistence type="predicted"/>
<comment type="catalytic activity">
    <reaction evidence="1">
        <text>ATP + protein L-histidine = ADP + protein N-phospho-L-histidine.</text>
        <dbReference type="EC" id="2.7.13.3"/>
    </reaction>
</comment>
<sequence>MITRVILIQTYLFMLGCGLVVLGMFAGGDFLLQSDPGLASVMLLPDSSLLAILIGILLLGCLSRSVWLQTLPALGVAALCLYTLAHSWLAGGEDQGVSVLSGFMRMRSGLAMVMLLPALAMLVRGNPGRWAMRVTTAMMLLVCSFQILGMLGVTVIPFWVGFKFSANLMAVLMTGLIGLGLLGQSLLPPDTSLSLSRLGLFLGLISALAAGVAWHQTSQSSIRHLQASSEHLLDAAEQHLQRSLNARMRLLQRMGERWELRGELPSSAVWEQEAYGYLRDHGDLSQIALVDQQLRPVFLKSAVGGSAPSIEQMLADAGPLTRQLNGSGLTVENRAFLTGRQPEHGVLIMPLRLEGQAWLLTAGVALRTLLEDAPTSHLQPFALKIERAGHELFGPPENGTLMRMHTRTIELAQSESWQLHSLISRKFAMDGSDGLAAGEFVFLLLVGMLLMVTQRMTSLAMYRNQLLRRLTGTLRSNMQHQAELHAFNEQIMRHSLDLLCALDAQGRFLRVSESAGMIIGHQPEEMQGRSVMEFIVSDDDARTLRMISKMHEVKVLRNSRNRFWHKDGRQIDMMWSAAWDSESETLFCVGRDISTLVVDERFAQDQKEVLGMISALQPLSQILDAVCQMVERRLPGCRASVTMVRAESGTLAVLSAPSLPDEYRLIVDGIALEEGSCACATAAWRGEAIRVDDVAESELWANYREVALKAGLRSCWCMPMMSKDNSVLGTLSLYSDEVGLLGVDPKVMLACTQLAALALEREQDQSRLMTSEQRYRSLFTHNPDAVFSFDRTGAFTSMNAAGLALTGMNLESLLGVHFSGIVAPQELPASLQYFDRSLAGEPLRYETRLLSESGELLELDISTLPVVVDGEVVGVFGIAKDLRDIKAARYDLERQLGFTQAVTDSLQEGLIAINVRGVIGFANPAALALLGISAGREMALLSEVAPLDPESWEQLTDAGLNGEFEQRVGQDIRHFAYRAVPLRGRDDSDGWVITLRDRTAELEAGQALAERDQFFSLSLDMFCMISLKGLFVQLNPAMIKALGYRPGEIIDQPYMDFLIAADRPKAEVAINRLARGERVAHLDLRVRNASGAVMMLELNAALGDDRVIYVVARDVTEQRAMDRVFEQHRVMFEIAGSIARIGGWIIDLQTSKVVLSDEVCAIHQLPFGSVIDIERVVDLYAPEYHRALREKLKHCMQSGIPYELRCEALNASGERIWVRLMAKALHGSDGKISHVQGAVQDISDSVQAENELKRLAARMRSTLDSITDAFYSVDFTWRFTYVNPRAESLLEHTAEELLGNNLWETFPEARTSDIYQYYHQAVETGQSQHFEIYYRYLKRWFEISAYPFDEGVSVFFRDISERKQGEERLRAAMVELERSNRELQDFAFIASHDLQEPLRKVQAFGERLEKRSEQLDDTGKDYLQRMRQASGRMQNLIQDLLSYSRVTTQGGALQPVSLDRVLDGVLLDLEAAIESSGGVIERQPLARVQGDGRQLGQMLQNLLSNALKFHREGEPARIKVYGEAGDNGSWTLCVADNGIGFDEKYLDRIFNPFQRLHDRQQFSGTGIGLAIVRKIAERHQAEITAHSRPGVGSIFRVSFRSEDVLNVGDEQSPDAGRVS</sequence>
<keyword evidence="6" id="KW-1133">Transmembrane helix</keyword>
<feature type="domain" description="PAS" evidence="8">
    <location>
        <begin position="1024"/>
        <end position="1077"/>
    </location>
</feature>
<organism evidence="10 11">
    <name type="scientific">Halopseudomonas salina</name>
    <dbReference type="NCBI Taxonomy" id="1323744"/>
    <lineage>
        <taxon>Bacteria</taxon>
        <taxon>Pseudomonadati</taxon>
        <taxon>Pseudomonadota</taxon>
        <taxon>Gammaproteobacteria</taxon>
        <taxon>Pseudomonadales</taxon>
        <taxon>Pseudomonadaceae</taxon>
        <taxon>Halopseudomonas</taxon>
    </lineage>
</organism>
<dbReference type="SMART" id="SM00387">
    <property type="entry name" value="HATPase_c"/>
    <property type="match status" value="1"/>
</dbReference>
<dbReference type="InterPro" id="IPR013656">
    <property type="entry name" value="PAS_4"/>
</dbReference>
<dbReference type="PANTHER" id="PTHR43304">
    <property type="entry name" value="PHYTOCHROME-LIKE PROTEIN CPH1"/>
    <property type="match status" value="1"/>
</dbReference>
<dbReference type="SMART" id="SM00086">
    <property type="entry name" value="PAC"/>
    <property type="match status" value="6"/>
</dbReference>
<keyword evidence="6" id="KW-0472">Membrane</keyword>
<evidence type="ECO:0000256" key="3">
    <source>
        <dbReference type="ARBA" id="ARBA00022553"/>
    </source>
</evidence>
<dbReference type="PROSITE" id="PS50113">
    <property type="entry name" value="PAC"/>
    <property type="match status" value="2"/>
</dbReference>
<evidence type="ECO:0000256" key="6">
    <source>
        <dbReference type="SAM" id="Phobius"/>
    </source>
</evidence>
<dbReference type="PRINTS" id="PR00344">
    <property type="entry name" value="BCTRLSENSOR"/>
</dbReference>
<dbReference type="Gene3D" id="3.30.565.10">
    <property type="entry name" value="Histidine kinase-like ATPase, C-terminal domain"/>
    <property type="match status" value="1"/>
</dbReference>
<dbReference type="Pfam" id="PF00989">
    <property type="entry name" value="PAS"/>
    <property type="match status" value="1"/>
</dbReference>
<dbReference type="Pfam" id="PF00512">
    <property type="entry name" value="HisKA"/>
    <property type="match status" value="1"/>
</dbReference>
<dbReference type="PROSITE" id="PS50109">
    <property type="entry name" value="HIS_KIN"/>
    <property type="match status" value="1"/>
</dbReference>
<dbReference type="InterPro" id="IPR004358">
    <property type="entry name" value="Sig_transdc_His_kin-like_C"/>
</dbReference>
<dbReference type="InterPro" id="IPR036890">
    <property type="entry name" value="HATPase_C_sf"/>
</dbReference>
<feature type="transmembrane region" description="Helical" evidence="6">
    <location>
        <begin position="38"/>
        <end position="59"/>
    </location>
</feature>
<keyword evidence="5" id="KW-0418">Kinase</keyword>
<feature type="domain" description="PAS" evidence="8">
    <location>
        <begin position="771"/>
        <end position="841"/>
    </location>
</feature>
<accession>A0ABQ1P6U4</accession>
<dbReference type="Gene3D" id="1.10.287.130">
    <property type="match status" value="1"/>
</dbReference>
<dbReference type="InterPro" id="IPR029016">
    <property type="entry name" value="GAF-like_dom_sf"/>
</dbReference>
<feature type="domain" description="PAS" evidence="8">
    <location>
        <begin position="501"/>
        <end position="554"/>
    </location>
</feature>
<feature type="domain" description="PAC" evidence="9">
    <location>
        <begin position="1202"/>
        <end position="1254"/>
    </location>
</feature>
<dbReference type="InterPro" id="IPR035965">
    <property type="entry name" value="PAS-like_dom_sf"/>
</dbReference>
<dbReference type="Pfam" id="PF13426">
    <property type="entry name" value="PAS_9"/>
    <property type="match status" value="2"/>
</dbReference>
<keyword evidence="3" id="KW-0597">Phosphoprotein</keyword>
<evidence type="ECO:0000313" key="10">
    <source>
        <dbReference type="EMBL" id="GGC90264.1"/>
    </source>
</evidence>
<dbReference type="CDD" id="cd00082">
    <property type="entry name" value="HisKA"/>
    <property type="match status" value="1"/>
</dbReference>
<dbReference type="InterPro" id="IPR005467">
    <property type="entry name" value="His_kinase_dom"/>
</dbReference>
<dbReference type="PROSITE" id="PS50112">
    <property type="entry name" value="PAS"/>
    <property type="match status" value="4"/>
</dbReference>
<protein>
    <recommendedName>
        <fullName evidence="2">histidine kinase</fullName>
        <ecNumber evidence="2">2.7.13.3</ecNumber>
    </recommendedName>
</protein>
<dbReference type="SMART" id="SM00091">
    <property type="entry name" value="PAS"/>
    <property type="match status" value="5"/>
</dbReference>
<dbReference type="Pfam" id="PF13188">
    <property type="entry name" value="PAS_8"/>
    <property type="match status" value="1"/>
</dbReference>
<dbReference type="SUPFAM" id="SSF55781">
    <property type="entry name" value="GAF domain-like"/>
    <property type="match status" value="1"/>
</dbReference>
<evidence type="ECO:0000256" key="5">
    <source>
        <dbReference type="ARBA" id="ARBA00022777"/>
    </source>
</evidence>
<dbReference type="EC" id="2.7.13.3" evidence="2"/>
<evidence type="ECO:0000256" key="4">
    <source>
        <dbReference type="ARBA" id="ARBA00022679"/>
    </source>
</evidence>
<dbReference type="EMBL" id="BMFF01000001">
    <property type="protein sequence ID" value="GGC90264.1"/>
    <property type="molecule type" value="Genomic_DNA"/>
</dbReference>
<dbReference type="InterPro" id="IPR003661">
    <property type="entry name" value="HisK_dim/P_dom"/>
</dbReference>
<feature type="transmembrane region" description="Helical" evidence="6">
    <location>
        <begin position="12"/>
        <end position="32"/>
    </location>
</feature>
<dbReference type="RefSeq" id="WP_150277173.1">
    <property type="nucleotide sequence ID" value="NZ_BMFF01000001.1"/>
</dbReference>
<dbReference type="Pfam" id="PF01590">
    <property type="entry name" value="GAF"/>
    <property type="match status" value="1"/>
</dbReference>
<keyword evidence="6" id="KW-0812">Transmembrane</keyword>
<dbReference type="PANTHER" id="PTHR43304:SF1">
    <property type="entry name" value="PAC DOMAIN-CONTAINING PROTEIN"/>
    <property type="match status" value="1"/>
</dbReference>
<dbReference type="Pfam" id="PF02518">
    <property type="entry name" value="HATPase_c"/>
    <property type="match status" value="1"/>
</dbReference>
<dbReference type="InterPro" id="IPR036097">
    <property type="entry name" value="HisK_dim/P_sf"/>
</dbReference>
<evidence type="ECO:0000256" key="1">
    <source>
        <dbReference type="ARBA" id="ARBA00000085"/>
    </source>
</evidence>
<dbReference type="CDD" id="cd00130">
    <property type="entry name" value="PAS"/>
    <property type="match status" value="6"/>
</dbReference>
<dbReference type="NCBIfam" id="TIGR00229">
    <property type="entry name" value="sensory_box"/>
    <property type="match status" value="5"/>
</dbReference>